<keyword evidence="8" id="KW-0460">Magnesium</keyword>
<dbReference type="InterPro" id="IPR019539">
    <property type="entry name" value="GalKase_N"/>
</dbReference>
<dbReference type="Gene3D" id="3.30.230.10">
    <property type="match status" value="1"/>
</dbReference>
<evidence type="ECO:0000256" key="11">
    <source>
        <dbReference type="NCBIfam" id="TIGR00131"/>
    </source>
</evidence>
<dbReference type="SUPFAM" id="SSF55060">
    <property type="entry name" value="GHMP Kinase, C-terminal domain"/>
    <property type="match status" value="1"/>
</dbReference>
<dbReference type="NCBIfam" id="TIGR00131">
    <property type="entry name" value="gal_kin"/>
    <property type="match status" value="1"/>
</dbReference>
<dbReference type="InterPro" id="IPR006206">
    <property type="entry name" value="Mevalonate/galactokinase"/>
</dbReference>
<keyword evidence="6 15" id="KW-0418">Kinase</keyword>
<keyword evidence="9" id="KW-0299">Galactose metabolism</keyword>
<evidence type="ECO:0000259" key="13">
    <source>
        <dbReference type="Pfam" id="PF08544"/>
    </source>
</evidence>
<evidence type="ECO:0000259" key="14">
    <source>
        <dbReference type="Pfam" id="PF10509"/>
    </source>
</evidence>
<accession>A0A1I1I2E4</accession>
<evidence type="ECO:0000256" key="9">
    <source>
        <dbReference type="ARBA" id="ARBA00023144"/>
    </source>
</evidence>
<evidence type="ECO:0000256" key="3">
    <source>
        <dbReference type="ARBA" id="ARBA00022679"/>
    </source>
</evidence>
<dbReference type="PRINTS" id="PR00959">
    <property type="entry name" value="MEVGALKINASE"/>
</dbReference>
<dbReference type="InterPro" id="IPR000705">
    <property type="entry name" value="Galactokinase"/>
</dbReference>
<feature type="domain" description="GHMP kinase N-terminal" evidence="12">
    <location>
        <begin position="92"/>
        <end position="179"/>
    </location>
</feature>
<dbReference type="RefSeq" id="WP_092542029.1">
    <property type="nucleotide sequence ID" value="NZ_FOKV01000003.1"/>
</dbReference>
<gene>
    <name evidence="15" type="ORF">SAMN04487907_103258</name>
</gene>
<dbReference type="Pfam" id="PF10509">
    <property type="entry name" value="GalKase_gal_bdg"/>
    <property type="match status" value="1"/>
</dbReference>
<dbReference type="PIRSF" id="PIRSF000530">
    <property type="entry name" value="Galactokinase"/>
    <property type="match status" value="1"/>
</dbReference>
<feature type="domain" description="GHMP kinase C-terminal" evidence="13">
    <location>
        <begin position="284"/>
        <end position="357"/>
    </location>
</feature>
<dbReference type="OrthoDB" id="250531at2"/>
<comment type="similarity">
    <text evidence="1">Belongs to the GHMP kinase family. GalK subfamily.</text>
</comment>
<organism evidence="15 16">
    <name type="scientific">Zunongwangia mangrovi</name>
    <dbReference type="NCBI Taxonomy" id="1334022"/>
    <lineage>
        <taxon>Bacteria</taxon>
        <taxon>Pseudomonadati</taxon>
        <taxon>Bacteroidota</taxon>
        <taxon>Flavobacteriia</taxon>
        <taxon>Flavobacteriales</taxon>
        <taxon>Flavobacteriaceae</taxon>
        <taxon>Zunongwangia</taxon>
    </lineage>
</organism>
<reference evidence="16" key="1">
    <citation type="submission" date="2016-10" db="EMBL/GenBank/DDBJ databases">
        <authorList>
            <person name="Varghese N."/>
            <person name="Submissions S."/>
        </authorList>
    </citation>
    <scope>NUCLEOTIDE SEQUENCE [LARGE SCALE GENOMIC DNA]</scope>
    <source>
        <strain evidence="16">DSM 24499</strain>
    </source>
</reference>
<evidence type="ECO:0000256" key="5">
    <source>
        <dbReference type="ARBA" id="ARBA00022741"/>
    </source>
</evidence>
<dbReference type="FunFam" id="3.30.230.10:FF:000017">
    <property type="entry name" value="Galactokinase"/>
    <property type="match status" value="1"/>
</dbReference>
<evidence type="ECO:0000313" key="15">
    <source>
        <dbReference type="EMBL" id="SFC30261.1"/>
    </source>
</evidence>
<dbReference type="PROSITE" id="PS00106">
    <property type="entry name" value="GALACTOKINASE"/>
    <property type="match status" value="1"/>
</dbReference>
<dbReference type="EMBL" id="FOKV01000003">
    <property type="protein sequence ID" value="SFC30261.1"/>
    <property type="molecule type" value="Genomic_DNA"/>
</dbReference>
<dbReference type="GO" id="GO:0004335">
    <property type="term" value="F:galactokinase activity"/>
    <property type="evidence" value="ECO:0007669"/>
    <property type="project" value="UniProtKB-UniRule"/>
</dbReference>
<feature type="domain" description="Galactokinase N-terminal" evidence="14">
    <location>
        <begin position="19"/>
        <end position="54"/>
    </location>
</feature>
<keyword evidence="5" id="KW-0547">Nucleotide-binding</keyword>
<keyword evidence="4" id="KW-0479">Metal-binding</keyword>
<evidence type="ECO:0000256" key="2">
    <source>
        <dbReference type="ARBA" id="ARBA00022490"/>
    </source>
</evidence>
<dbReference type="GO" id="GO:0046872">
    <property type="term" value="F:metal ion binding"/>
    <property type="evidence" value="ECO:0007669"/>
    <property type="project" value="UniProtKB-KW"/>
</dbReference>
<dbReference type="Pfam" id="PF00288">
    <property type="entry name" value="GHMP_kinases_N"/>
    <property type="match status" value="1"/>
</dbReference>
<keyword evidence="7" id="KW-0067">ATP-binding</keyword>
<evidence type="ECO:0000313" key="16">
    <source>
        <dbReference type="Proteomes" id="UP000199438"/>
    </source>
</evidence>
<dbReference type="InterPro" id="IPR019741">
    <property type="entry name" value="Galactokinase_CS"/>
</dbReference>
<dbReference type="SUPFAM" id="SSF54211">
    <property type="entry name" value="Ribosomal protein S5 domain 2-like"/>
    <property type="match status" value="1"/>
</dbReference>
<proteinExistence type="inferred from homology"/>
<sequence>MSTLTNAQKLPETFTNFKPSIKVASPGRINLIGEHTDYNNGFVMPTAIDKKIYFEFKENETDSTCRIYSVTYNAYLEFDHNNLSISEKSWENYVLGVTNEIKVLGKSLKGFDCIIKSDLSTGAGISSSAALECGFASGLNALFDLGLSKVEITQLSQKAEHNFVGNKCGIMDQYASVMSKQDHIILLDCESLHAEYIPADFKSCKLLLLNTNVSHNLADSEYNTRRQECEAAVEVIQKKYPEVKSLRDVNLEMLEEFKAQLEGKQYQRARYVIEENERVINATTAIKAGKLNEFGELMYGSHDGLQHNYEVSCPELDFLVEFSRDKDYIYGSRMMGGGFGGCTINLIEADKIDEYVAEAAEAYFKKFNIKLDTIAVSPSEGTIVEKL</sequence>
<evidence type="ECO:0000256" key="4">
    <source>
        <dbReference type="ARBA" id="ARBA00022723"/>
    </source>
</evidence>
<name>A0A1I1I2E4_9FLAO</name>
<dbReference type="InterPro" id="IPR006204">
    <property type="entry name" value="GHMP_kinase_N_dom"/>
</dbReference>
<keyword evidence="10" id="KW-0119">Carbohydrate metabolism</keyword>
<evidence type="ECO:0000256" key="6">
    <source>
        <dbReference type="ARBA" id="ARBA00022777"/>
    </source>
</evidence>
<protein>
    <recommendedName>
        <fullName evidence="11">Galactokinase</fullName>
        <ecNumber evidence="11">2.7.1.6</ecNumber>
    </recommendedName>
</protein>
<dbReference type="Gene3D" id="3.30.70.890">
    <property type="entry name" value="GHMP kinase, C-terminal domain"/>
    <property type="match status" value="1"/>
</dbReference>
<dbReference type="PANTHER" id="PTHR10457">
    <property type="entry name" value="MEVALONATE KINASE/GALACTOKINASE"/>
    <property type="match status" value="1"/>
</dbReference>
<keyword evidence="16" id="KW-1185">Reference proteome</keyword>
<keyword evidence="2" id="KW-0963">Cytoplasm</keyword>
<dbReference type="EC" id="2.7.1.6" evidence="11"/>
<dbReference type="GO" id="GO:0006012">
    <property type="term" value="P:galactose metabolic process"/>
    <property type="evidence" value="ECO:0007669"/>
    <property type="project" value="UniProtKB-UniRule"/>
</dbReference>
<dbReference type="PRINTS" id="PR00473">
    <property type="entry name" value="GALCTOKINASE"/>
</dbReference>
<evidence type="ECO:0000256" key="10">
    <source>
        <dbReference type="ARBA" id="ARBA00023277"/>
    </source>
</evidence>
<dbReference type="InterPro" id="IPR020568">
    <property type="entry name" value="Ribosomal_Su5_D2-typ_SF"/>
</dbReference>
<dbReference type="Proteomes" id="UP000199438">
    <property type="component" value="Unassembled WGS sequence"/>
</dbReference>
<evidence type="ECO:0000256" key="1">
    <source>
        <dbReference type="ARBA" id="ARBA00006566"/>
    </source>
</evidence>
<evidence type="ECO:0000256" key="7">
    <source>
        <dbReference type="ARBA" id="ARBA00022840"/>
    </source>
</evidence>
<keyword evidence="3" id="KW-0808">Transferase</keyword>
<dbReference type="InterPro" id="IPR036554">
    <property type="entry name" value="GHMP_kinase_C_sf"/>
</dbReference>
<dbReference type="AlphaFoldDB" id="A0A1I1I2E4"/>
<dbReference type="GO" id="GO:0005524">
    <property type="term" value="F:ATP binding"/>
    <property type="evidence" value="ECO:0007669"/>
    <property type="project" value="UniProtKB-UniRule"/>
</dbReference>
<evidence type="ECO:0000256" key="8">
    <source>
        <dbReference type="ARBA" id="ARBA00022842"/>
    </source>
</evidence>
<dbReference type="InterPro" id="IPR013750">
    <property type="entry name" value="GHMP_kinase_C_dom"/>
</dbReference>
<dbReference type="PANTHER" id="PTHR10457:SF7">
    <property type="entry name" value="GALACTOKINASE-RELATED"/>
    <property type="match status" value="1"/>
</dbReference>
<dbReference type="InterPro" id="IPR014721">
    <property type="entry name" value="Ribsml_uS5_D2-typ_fold_subgr"/>
</dbReference>
<dbReference type="Pfam" id="PF08544">
    <property type="entry name" value="GHMP_kinases_C"/>
    <property type="match status" value="1"/>
</dbReference>
<dbReference type="FunFam" id="3.30.70.890:FF:000001">
    <property type="entry name" value="Galactokinase"/>
    <property type="match status" value="1"/>
</dbReference>
<evidence type="ECO:0000259" key="12">
    <source>
        <dbReference type="Pfam" id="PF00288"/>
    </source>
</evidence>
<dbReference type="STRING" id="1334022.SAMN04487907_103258"/>
<dbReference type="GO" id="GO:0005829">
    <property type="term" value="C:cytosol"/>
    <property type="evidence" value="ECO:0007669"/>
    <property type="project" value="TreeGrafter"/>
</dbReference>